<name>A0AAV8WZ99_9CUCU</name>
<dbReference type="EMBL" id="JANEYF010004510">
    <property type="protein sequence ID" value="KAJ8930956.1"/>
    <property type="molecule type" value="Genomic_DNA"/>
</dbReference>
<evidence type="ECO:0000313" key="2">
    <source>
        <dbReference type="Proteomes" id="UP001162156"/>
    </source>
</evidence>
<comment type="caution">
    <text evidence="1">The sequence shown here is derived from an EMBL/GenBank/DDBJ whole genome shotgun (WGS) entry which is preliminary data.</text>
</comment>
<dbReference type="Proteomes" id="UP001162156">
    <property type="component" value="Unassembled WGS sequence"/>
</dbReference>
<protein>
    <submittedName>
        <fullName evidence="1">Uncharacterized protein</fullName>
    </submittedName>
</protein>
<keyword evidence="2" id="KW-1185">Reference proteome</keyword>
<organism evidence="1 2">
    <name type="scientific">Rhamnusium bicolor</name>
    <dbReference type="NCBI Taxonomy" id="1586634"/>
    <lineage>
        <taxon>Eukaryota</taxon>
        <taxon>Metazoa</taxon>
        <taxon>Ecdysozoa</taxon>
        <taxon>Arthropoda</taxon>
        <taxon>Hexapoda</taxon>
        <taxon>Insecta</taxon>
        <taxon>Pterygota</taxon>
        <taxon>Neoptera</taxon>
        <taxon>Endopterygota</taxon>
        <taxon>Coleoptera</taxon>
        <taxon>Polyphaga</taxon>
        <taxon>Cucujiformia</taxon>
        <taxon>Chrysomeloidea</taxon>
        <taxon>Cerambycidae</taxon>
        <taxon>Lepturinae</taxon>
        <taxon>Rhagiini</taxon>
        <taxon>Rhamnusium</taxon>
    </lineage>
</organism>
<reference evidence="1" key="1">
    <citation type="journal article" date="2023" name="Insect Mol. Biol.">
        <title>Genome sequencing provides insights into the evolution of gene families encoding plant cell wall-degrading enzymes in longhorned beetles.</title>
        <authorList>
            <person name="Shin N.R."/>
            <person name="Okamura Y."/>
            <person name="Kirsch R."/>
            <person name="Pauchet Y."/>
        </authorList>
    </citation>
    <scope>NUCLEOTIDE SEQUENCE</scope>
    <source>
        <strain evidence="1">RBIC_L_NR</strain>
    </source>
</reference>
<accession>A0AAV8WZ99</accession>
<dbReference type="AlphaFoldDB" id="A0AAV8WZ99"/>
<dbReference type="PANTHER" id="PTHR33939">
    <property type="entry name" value="PROTEIN CBG22215"/>
    <property type="match status" value="1"/>
</dbReference>
<gene>
    <name evidence="1" type="ORF">NQ314_016191</name>
</gene>
<proteinExistence type="predicted"/>
<evidence type="ECO:0000313" key="1">
    <source>
        <dbReference type="EMBL" id="KAJ8930956.1"/>
    </source>
</evidence>
<dbReference type="PANTHER" id="PTHR33939:SF1">
    <property type="entry name" value="DUF4371 DOMAIN-CONTAINING PROTEIN"/>
    <property type="match status" value="1"/>
</dbReference>
<sequence length="277" mass="31643">MSSPEQPGSTKMRCIGIKGKTVHSQVRKIIANIIAFMKMEAAGDGPLIPLKNVRQHELAATKISKKTYQRITREAKLIEQVSATRFSTPHKKRPKSSPKCDLGVSCLKSVRDMIHDFYIIEKRRPALREYLKELKKYKEGRPIIYTDETYLHSTYTALKGWTDSSSKSFTKPISKGHLLIILDAGSKSGFIHNGLLIFKSGLKSGDYHDEMNSTNFNEDNASYHNVELNTAPTTFTKKADMILWLQEKEIQYDPSMTKHELYAIIKQNKKHNKNLRN</sequence>